<dbReference type="EMBL" id="JXTI01000120">
    <property type="protein sequence ID" value="KWX12381.1"/>
    <property type="molecule type" value="Genomic_DNA"/>
</dbReference>
<proteinExistence type="predicted"/>
<dbReference type="OrthoDB" id="10388916at2759"/>
<dbReference type="VEuPathDB" id="GiardiaDB:QR46_3635"/>
<dbReference type="AlphaFoldDB" id="A0A132NQP4"/>
<name>A0A132NQP4_GIAIN</name>
<evidence type="ECO:0000313" key="1">
    <source>
        <dbReference type="EMBL" id="KWX12381.1"/>
    </source>
</evidence>
<evidence type="ECO:0000313" key="2">
    <source>
        <dbReference type="Proteomes" id="UP000070089"/>
    </source>
</evidence>
<reference evidence="1 2" key="1">
    <citation type="journal article" date="2015" name="Mol. Biochem. Parasitol.">
        <title>Identification of polymorphic genes for use in assemblage B genotyping assays through comparative genomics of multiple assemblage B Giardia duodenalis isolates.</title>
        <authorList>
            <person name="Wielinga C."/>
            <person name="Thompson R.C."/>
            <person name="Monis P."/>
            <person name="Ryan U."/>
        </authorList>
    </citation>
    <scope>NUCLEOTIDE SEQUENCE [LARGE SCALE GENOMIC DNA]</scope>
    <source>
        <strain evidence="1 2">BAH15c1</strain>
    </source>
</reference>
<protein>
    <submittedName>
        <fullName evidence="1">Uncharacterized protein</fullName>
    </submittedName>
</protein>
<organism evidence="1 2">
    <name type="scientific">Giardia duodenalis assemblage B</name>
    <dbReference type="NCBI Taxonomy" id="1394984"/>
    <lineage>
        <taxon>Eukaryota</taxon>
        <taxon>Metamonada</taxon>
        <taxon>Diplomonadida</taxon>
        <taxon>Hexamitidae</taxon>
        <taxon>Giardiinae</taxon>
        <taxon>Giardia</taxon>
    </lineage>
</organism>
<sequence>MAAGANRMSQHLNSCVHRALQKAKDMSYMVNQAYIARQAWLSNRSCTSSKLTLSPELRLSGKQIKKRLLDSTICIQRAGRQLLHAKAHVRHHEECRIAAALGGSAGHLYLGGLAGPGSLAADIVETLSKRGTYSPSAAAAIFARRWKLLRAFFLLKRARFYAPSRSRRHR</sequence>
<comment type="caution">
    <text evidence="1">The sequence shown here is derived from an EMBL/GenBank/DDBJ whole genome shotgun (WGS) entry which is preliminary data.</text>
</comment>
<gene>
    <name evidence="1" type="ORF">QR46_3635</name>
</gene>
<dbReference type="Proteomes" id="UP000070089">
    <property type="component" value="Unassembled WGS sequence"/>
</dbReference>
<accession>A0A132NQP4</accession>